<accession>A0AAD3D7W6</accession>
<evidence type="ECO:0000313" key="2">
    <source>
        <dbReference type="Proteomes" id="UP001054902"/>
    </source>
</evidence>
<organism evidence="1 2">
    <name type="scientific">Chaetoceros tenuissimus</name>
    <dbReference type="NCBI Taxonomy" id="426638"/>
    <lineage>
        <taxon>Eukaryota</taxon>
        <taxon>Sar</taxon>
        <taxon>Stramenopiles</taxon>
        <taxon>Ochrophyta</taxon>
        <taxon>Bacillariophyta</taxon>
        <taxon>Coscinodiscophyceae</taxon>
        <taxon>Chaetocerotophycidae</taxon>
        <taxon>Chaetocerotales</taxon>
        <taxon>Chaetocerotaceae</taxon>
        <taxon>Chaetoceros</taxon>
    </lineage>
</organism>
<reference evidence="1 2" key="1">
    <citation type="journal article" date="2021" name="Sci. Rep.">
        <title>The genome of the diatom Chaetoceros tenuissimus carries an ancient integrated fragment of an extant virus.</title>
        <authorList>
            <person name="Hongo Y."/>
            <person name="Kimura K."/>
            <person name="Takaki Y."/>
            <person name="Yoshida Y."/>
            <person name="Baba S."/>
            <person name="Kobayashi G."/>
            <person name="Nagasaki K."/>
            <person name="Hano T."/>
            <person name="Tomaru Y."/>
        </authorList>
    </citation>
    <scope>NUCLEOTIDE SEQUENCE [LARGE SCALE GENOMIC DNA]</scope>
    <source>
        <strain evidence="1 2">NIES-3715</strain>
    </source>
</reference>
<dbReference type="EMBL" id="BLLK01000062">
    <property type="protein sequence ID" value="GFH58440.1"/>
    <property type="molecule type" value="Genomic_DNA"/>
</dbReference>
<sequence>MNISTFQSNLDFIKNLYFHEEWKDEKCRDAILEALEEANEKIEKAFGWSMSELGNHKPSVEAVEKVVKKFPSTLTYRSNDRMGKIPIQWAAQSFHGYEYVPVLAKVGMEYKVGGEDARGGLLMVDPYGNWGWNTLQMMTNMRSNEEDDEDRHHSDLKRLNVLKELRAMGLLLKRDIQEQYLQVFSCWEPCQMRFKYFANWDPDALLGRIIQENKPFIHYMSSESKEQRIILALKAGFQHHPHIGGLLFIEDDQGTTAFDCLVNEKGVEKAMSLLHELLSTDCNYPILHHVFIKAPQHKGLFMDKFPWAYHLKDHNGREIHQAVLAAGPDIMDKNLMFATLTDDQIQTQDPINDLYPFAAMAVGEHADLEKIFYLLRRQPSVMERLSRS</sequence>
<evidence type="ECO:0000313" key="1">
    <source>
        <dbReference type="EMBL" id="GFH58440.1"/>
    </source>
</evidence>
<gene>
    <name evidence="1" type="ORF">CTEN210_14916</name>
</gene>
<dbReference type="Proteomes" id="UP001054902">
    <property type="component" value="Unassembled WGS sequence"/>
</dbReference>
<comment type="caution">
    <text evidence="1">The sequence shown here is derived from an EMBL/GenBank/DDBJ whole genome shotgun (WGS) entry which is preliminary data.</text>
</comment>
<name>A0AAD3D7W6_9STRA</name>
<protein>
    <submittedName>
        <fullName evidence="1">Uncharacterized protein</fullName>
    </submittedName>
</protein>
<proteinExistence type="predicted"/>
<keyword evidence="2" id="KW-1185">Reference proteome</keyword>
<dbReference type="AlphaFoldDB" id="A0AAD3D7W6"/>